<feature type="domain" description="Thioredoxin" evidence="1">
    <location>
        <begin position="10"/>
        <end position="152"/>
    </location>
</feature>
<dbReference type="PROSITE" id="PS51352">
    <property type="entry name" value="THIOREDOXIN_2"/>
    <property type="match status" value="1"/>
</dbReference>
<dbReference type="AlphaFoldDB" id="G8DPN0"/>
<accession>G8DPN0</accession>
<dbReference type="GO" id="GO:0016491">
    <property type="term" value="F:oxidoreductase activity"/>
    <property type="evidence" value="ECO:0007669"/>
    <property type="project" value="InterPro"/>
</dbReference>
<name>G8DPN0_9BACT</name>
<evidence type="ECO:0000259" key="1">
    <source>
        <dbReference type="PROSITE" id="PS51352"/>
    </source>
</evidence>
<sequence length="162" mass="17462">MWGKKKAAMLEAGGHAPAFELKSLNGEKRSLDDILAAGPALLAFYKVSCPVCQLTFPYLERLAAGSSLQIIGISQDDDSSTKGFNQRFGVTFPTLLDQSKESYPASNAYGISTVPSLFVVNKDGQIALAFSGFSKRDLEKVGERAGVKPFQPEDNVPEWKAG</sequence>
<protein>
    <submittedName>
        <fullName evidence="2">Redoxin domain-containing protein</fullName>
    </submittedName>
</protein>
<dbReference type="EMBL" id="HQ856049">
    <property type="protein sequence ID" value="AER58208.1"/>
    <property type="molecule type" value="Genomic_DNA"/>
</dbReference>
<dbReference type="InterPro" id="IPR036249">
    <property type="entry name" value="Thioredoxin-like_sf"/>
</dbReference>
<gene>
    <name evidence="2" type="ORF">LP001_027</name>
</gene>
<organism evidence="2">
    <name type="scientific">uncultured Acidobacteriota bacterium</name>
    <dbReference type="NCBI Taxonomy" id="171953"/>
    <lineage>
        <taxon>Bacteria</taxon>
        <taxon>Pseudomonadati</taxon>
        <taxon>Acidobacteriota</taxon>
        <taxon>environmental samples</taxon>
    </lineage>
</organism>
<dbReference type="GO" id="GO:0016209">
    <property type="term" value="F:antioxidant activity"/>
    <property type="evidence" value="ECO:0007669"/>
    <property type="project" value="InterPro"/>
</dbReference>
<dbReference type="InterPro" id="IPR013766">
    <property type="entry name" value="Thioredoxin_domain"/>
</dbReference>
<dbReference type="Gene3D" id="3.40.30.10">
    <property type="entry name" value="Glutaredoxin"/>
    <property type="match status" value="1"/>
</dbReference>
<dbReference type="InterPro" id="IPR050553">
    <property type="entry name" value="Thioredoxin_ResA/DsbE_sf"/>
</dbReference>
<dbReference type="SUPFAM" id="SSF52833">
    <property type="entry name" value="Thioredoxin-like"/>
    <property type="match status" value="1"/>
</dbReference>
<reference evidence="2" key="1">
    <citation type="journal article" date="2012" name="FEMS Microbiol. Ecol.">
        <title>Characterization of a new Acidobacteria-derived moderately thermostable lipase from a Brazilian Atlantic Forest soil metagenome.</title>
        <authorList>
            <person name="Faoro H."/>
            <person name="Glogauer A."/>
            <person name="Couto G.H."/>
            <person name="de Souza E.M."/>
            <person name="Rigo L.U."/>
            <person name="Cruz L.M."/>
            <person name="Monteiro R.A."/>
            <person name="de Oliveira Pedrosa F."/>
        </authorList>
    </citation>
    <scope>NUCLEOTIDE SEQUENCE</scope>
</reference>
<evidence type="ECO:0000313" key="2">
    <source>
        <dbReference type="EMBL" id="AER58208.1"/>
    </source>
</evidence>
<dbReference type="CDD" id="cd02966">
    <property type="entry name" value="TlpA_like_family"/>
    <property type="match status" value="1"/>
</dbReference>
<dbReference type="PANTHER" id="PTHR42852">
    <property type="entry name" value="THIOL:DISULFIDE INTERCHANGE PROTEIN DSBE"/>
    <property type="match status" value="1"/>
</dbReference>
<proteinExistence type="predicted"/>
<dbReference type="Pfam" id="PF00578">
    <property type="entry name" value="AhpC-TSA"/>
    <property type="match status" value="1"/>
</dbReference>
<dbReference type="InterPro" id="IPR000866">
    <property type="entry name" value="AhpC/TSA"/>
</dbReference>
<dbReference type="PANTHER" id="PTHR42852:SF13">
    <property type="entry name" value="PROTEIN DIPZ"/>
    <property type="match status" value="1"/>
</dbReference>